<evidence type="ECO:0000313" key="3">
    <source>
        <dbReference type="Proteomes" id="UP000250197"/>
    </source>
</evidence>
<organism evidence="2 3">
    <name type="scientific">Corynebacterium striatum</name>
    <dbReference type="NCBI Taxonomy" id="43770"/>
    <lineage>
        <taxon>Bacteria</taxon>
        <taxon>Bacillati</taxon>
        <taxon>Actinomycetota</taxon>
        <taxon>Actinomycetes</taxon>
        <taxon>Mycobacteriales</taxon>
        <taxon>Corynebacteriaceae</taxon>
        <taxon>Corynebacterium</taxon>
    </lineage>
</organism>
<proteinExistence type="predicted"/>
<name>A0A2Z2J1Q8_CORST</name>
<keyword evidence="1" id="KW-1133">Transmembrane helix</keyword>
<reference evidence="2 3" key="1">
    <citation type="submission" date="2017-05" db="EMBL/GenBank/DDBJ databases">
        <title>Complete genome sequence of Corynebacterium striatum KC-Na-1 isolated from Neophocaena asiaeorientalis in Korea.</title>
        <authorList>
            <person name="Kim J.H."/>
            <person name="Lee K."/>
        </authorList>
    </citation>
    <scope>NUCLEOTIDE SEQUENCE [LARGE SCALE GENOMIC DNA]</scope>
    <source>
        <strain evidence="2 3">KC-Na-01</strain>
    </source>
</reference>
<evidence type="ECO:0000313" key="2">
    <source>
        <dbReference type="EMBL" id="ART21445.1"/>
    </source>
</evidence>
<keyword evidence="1" id="KW-0472">Membrane</keyword>
<keyword evidence="1" id="KW-0812">Transmembrane</keyword>
<feature type="transmembrane region" description="Helical" evidence="1">
    <location>
        <begin position="83"/>
        <end position="103"/>
    </location>
</feature>
<feature type="transmembrane region" description="Helical" evidence="1">
    <location>
        <begin position="21"/>
        <end position="40"/>
    </location>
</feature>
<dbReference type="Proteomes" id="UP000250197">
    <property type="component" value="Chromosome"/>
</dbReference>
<dbReference type="KEGG" id="cstr:CBE89_07995"/>
<feature type="transmembrane region" description="Helical" evidence="1">
    <location>
        <begin position="109"/>
        <end position="134"/>
    </location>
</feature>
<accession>A0A2Z2J1Q8</accession>
<dbReference type="AlphaFoldDB" id="A0A2Z2J1Q8"/>
<dbReference type="EMBL" id="CP021252">
    <property type="protein sequence ID" value="ART21445.1"/>
    <property type="molecule type" value="Genomic_DNA"/>
</dbReference>
<evidence type="ECO:0000256" key="1">
    <source>
        <dbReference type="SAM" id="Phobius"/>
    </source>
</evidence>
<gene>
    <name evidence="2" type="ORF">CBE89_07995</name>
</gene>
<feature type="transmembrane region" description="Helical" evidence="1">
    <location>
        <begin position="46"/>
        <end position="63"/>
    </location>
</feature>
<protein>
    <submittedName>
        <fullName evidence="2">Uncharacterized protein</fullName>
    </submittedName>
</protein>
<sequence length="141" mass="15641">MAQRFSAKKSGLPSGLSEGEGWGFVKMGLATAIFLVVNFLIDTQGWGALVRLILLFIWLAWVWRFRNEQTKNRRVHPRGFGRIYAFSAIPPLALAIFGGWLWIGETNDLADVVVVVIASALSVAPITILGLWFVNQARKNA</sequence>